<dbReference type="InterPro" id="IPR029068">
    <property type="entry name" value="Glyas_Bleomycin-R_OHBP_Dase"/>
</dbReference>
<dbReference type="PANTHER" id="PTHR36437">
    <property type="entry name" value="GLYOXALASE/BLEOMYCIN RESISTANCE PROTEIN/DIOXYGENASE"/>
    <property type="match status" value="1"/>
</dbReference>
<sequence>MKLISPHTIISILVNDQDEALRFYIDMLGLEKRNDISFGPNLRLLTVAPEGQQKPELALAKPDVPLYGEAYINELRGHQGRKLASIFVTDNCQQEYARLSERGVTFISTPDKQLYGVEAVFLDPYGNAFSLLETSQSIRAIFKNILMGTAA</sequence>
<dbReference type="Pfam" id="PF00903">
    <property type="entry name" value="Glyoxalase"/>
    <property type="match status" value="1"/>
</dbReference>
<dbReference type="OrthoDB" id="9794917at2"/>
<organism evidence="2 3">
    <name type="scientific">Dictyobacter aurantiacus</name>
    <dbReference type="NCBI Taxonomy" id="1936993"/>
    <lineage>
        <taxon>Bacteria</taxon>
        <taxon>Bacillati</taxon>
        <taxon>Chloroflexota</taxon>
        <taxon>Ktedonobacteria</taxon>
        <taxon>Ktedonobacterales</taxon>
        <taxon>Dictyobacteraceae</taxon>
        <taxon>Dictyobacter</taxon>
    </lineage>
</organism>
<evidence type="ECO:0000313" key="3">
    <source>
        <dbReference type="Proteomes" id="UP000287224"/>
    </source>
</evidence>
<evidence type="ECO:0000259" key="1">
    <source>
        <dbReference type="PROSITE" id="PS51819"/>
    </source>
</evidence>
<reference evidence="3" key="1">
    <citation type="submission" date="2018-12" db="EMBL/GenBank/DDBJ databases">
        <title>Tengunoibacter tsumagoiensis gen. nov., sp. nov., Dictyobacter kobayashii sp. nov., D. alpinus sp. nov., and D. joshuensis sp. nov. and description of Dictyobacteraceae fam. nov. within the order Ktedonobacterales isolated from Tengu-no-mugimeshi.</title>
        <authorList>
            <person name="Wang C.M."/>
            <person name="Zheng Y."/>
            <person name="Sakai Y."/>
            <person name="Toyoda A."/>
            <person name="Minakuchi Y."/>
            <person name="Abe K."/>
            <person name="Yokota A."/>
            <person name="Yabe S."/>
        </authorList>
    </citation>
    <scope>NUCLEOTIDE SEQUENCE [LARGE SCALE GENOMIC DNA]</scope>
    <source>
        <strain evidence="3">S-27</strain>
    </source>
</reference>
<dbReference type="InterPro" id="IPR004360">
    <property type="entry name" value="Glyas_Fos-R_dOase_dom"/>
</dbReference>
<proteinExistence type="predicted"/>
<accession>A0A401ZA94</accession>
<dbReference type="InterPro" id="IPR037523">
    <property type="entry name" value="VOC_core"/>
</dbReference>
<dbReference type="PANTHER" id="PTHR36437:SF2">
    <property type="entry name" value="GLYOXALASE_BLEOMYCIN RESISTANCE PROTEIN_DIOXYGENASE"/>
    <property type="match status" value="1"/>
</dbReference>
<dbReference type="AlphaFoldDB" id="A0A401ZA94"/>
<dbReference type="Proteomes" id="UP000287224">
    <property type="component" value="Unassembled WGS sequence"/>
</dbReference>
<name>A0A401ZA94_9CHLR</name>
<dbReference type="SUPFAM" id="SSF54593">
    <property type="entry name" value="Glyoxalase/Bleomycin resistance protein/Dihydroxybiphenyl dioxygenase"/>
    <property type="match status" value="1"/>
</dbReference>
<keyword evidence="3" id="KW-1185">Reference proteome</keyword>
<dbReference type="RefSeq" id="WP_160145656.1">
    <property type="nucleotide sequence ID" value="NZ_BIFQ01000001.1"/>
</dbReference>
<evidence type="ECO:0000313" key="2">
    <source>
        <dbReference type="EMBL" id="GCE03769.1"/>
    </source>
</evidence>
<comment type="caution">
    <text evidence="2">The sequence shown here is derived from an EMBL/GenBank/DDBJ whole genome shotgun (WGS) entry which is preliminary data.</text>
</comment>
<dbReference type="PROSITE" id="PS51819">
    <property type="entry name" value="VOC"/>
    <property type="match status" value="1"/>
</dbReference>
<gene>
    <name evidence="2" type="ORF">KDAU_10980</name>
</gene>
<dbReference type="EMBL" id="BIFQ01000001">
    <property type="protein sequence ID" value="GCE03769.1"/>
    <property type="molecule type" value="Genomic_DNA"/>
</dbReference>
<dbReference type="Gene3D" id="3.10.180.10">
    <property type="entry name" value="2,3-Dihydroxybiphenyl 1,2-Dioxygenase, domain 1"/>
    <property type="match status" value="1"/>
</dbReference>
<feature type="domain" description="VOC" evidence="1">
    <location>
        <begin position="5"/>
        <end position="134"/>
    </location>
</feature>
<protein>
    <recommendedName>
        <fullName evidence="1">VOC domain-containing protein</fullName>
    </recommendedName>
</protein>